<dbReference type="HOGENOM" id="CLU_062232_0_0_6"/>
<keyword evidence="1" id="KW-1133">Transmembrane helix</keyword>
<evidence type="ECO:0000259" key="2">
    <source>
        <dbReference type="PROSITE" id="PS50851"/>
    </source>
</evidence>
<dbReference type="GO" id="GO:0006935">
    <property type="term" value="P:chemotaxis"/>
    <property type="evidence" value="ECO:0007669"/>
    <property type="project" value="InterPro"/>
</dbReference>
<dbReference type="eggNOG" id="COG0835">
    <property type="taxonomic scope" value="Bacteria"/>
</dbReference>
<dbReference type="RefSeq" id="WP_012154638.1">
    <property type="nucleotide sequence ID" value="NC_009901.1"/>
</dbReference>
<dbReference type="OrthoDB" id="5565759at2"/>
<dbReference type="InterPro" id="IPR036061">
    <property type="entry name" value="CheW-like_dom_sf"/>
</dbReference>
<accession>A8H2C5</accession>
<dbReference type="SUPFAM" id="SSF50341">
    <property type="entry name" value="CheW-like"/>
    <property type="match status" value="1"/>
</dbReference>
<feature type="domain" description="CheW-like" evidence="2">
    <location>
        <begin position="158"/>
        <end position="296"/>
    </location>
</feature>
<dbReference type="EMBL" id="CP000851">
    <property type="protein sequence ID" value="ABV86712.1"/>
    <property type="molecule type" value="Genomic_DNA"/>
</dbReference>
<dbReference type="STRING" id="398579.Spea_1385"/>
<dbReference type="Gene3D" id="2.30.30.40">
    <property type="entry name" value="SH3 Domains"/>
    <property type="match status" value="1"/>
</dbReference>
<dbReference type="InterPro" id="IPR014506">
    <property type="entry name" value="UCP020479_CheW"/>
</dbReference>
<dbReference type="PIRSF" id="PIRSF020479">
    <property type="entry name" value="UCP020479_CheW"/>
    <property type="match status" value="1"/>
</dbReference>
<reference evidence="3 4" key="1">
    <citation type="submission" date="2007-10" db="EMBL/GenBank/DDBJ databases">
        <title>Complete sequence of Shewanella pealeana ATCC 700345.</title>
        <authorList>
            <consortium name="US DOE Joint Genome Institute"/>
            <person name="Copeland A."/>
            <person name="Lucas S."/>
            <person name="Lapidus A."/>
            <person name="Barry K."/>
            <person name="Glavina del Rio T."/>
            <person name="Dalin E."/>
            <person name="Tice H."/>
            <person name="Pitluck S."/>
            <person name="Chertkov O."/>
            <person name="Brettin T."/>
            <person name="Bruce D."/>
            <person name="Detter J.C."/>
            <person name="Han C."/>
            <person name="Schmutz J."/>
            <person name="Larimer F."/>
            <person name="Land M."/>
            <person name="Hauser L."/>
            <person name="Kyrpides N."/>
            <person name="Kim E."/>
            <person name="Zhao J.-S.Z."/>
            <person name="Manno D."/>
            <person name="Hawari J."/>
            <person name="Richardson P."/>
        </authorList>
    </citation>
    <scope>NUCLEOTIDE SEQUENCE [LARGE SCALE GENOMIC DNA]</scope>
    <source>
        <strain evidence="4">ATCC 700345 / ANG-SQ1</strain>
    </source>
</reference>
<keyword evidence="1" id="KW-0472">Membrane</keyword>
<keyword evidence="4" id="KW-1185">Reference proteome</keyword>
<protein>
    <submittedName>
        <fullName evidence="3">CheW protein</fullName>
    </submittedName>
</protein>
<dbReference type="PROSITE" id="PS50851">
    <property type="entry name" value="CHEW"/>
    <property type="match status" value="1"/>
</dbReference>
<feature type="transmembrane region" description="Helical" evidence="1">
    <location>
        <begin position="162"/>
        <end position="184"/>
    </location>
</feature>
<evidence type="ECO:0000313" key="3">
    <source>
        <dbReference type="EMBL" id="ABV86712.1"/>
    </source>
</evidence>
<dbReference type="SMART" id="SM00260">
    <property type="entry name" value="CheW"/>
    <property type="match status" value="1"/>
</dbReference>
<dbReference type="GO" id="GO:0007165">
    <property type="term" value="P:signal transduction"/>
    <property type="evidence" value="ECO:0007669"/>
    <property type="project" value="InterPro"/>
</dbReference>
<evidence type="ECO:0000256" key="1">
    <source>
        <dbReference type="SAM" id="Phobius"/>
    </source>
</evidence>
<dbReference type="Proteomes" id="UP000002608">
    <property type="component" value="Chromosome"/>
</dbReference>
<evidence type="ECO:0000313" key="4">
    <source>
        <dbReference type="Proteomes" id="UP000002608"/>
    </source>
</evidence>
<dbReference type="InterPro" id="IPR002545">
    <property type="entry name" value="CheW-lke_dom"/>
</dbReference>
<organism evidence="3 4">
    <name type="scientific">Shewanella pealeana (strain ATCC 700345 / ANG-SQ1)</name>
    <dbReference type="NCBI Taxonomy" id="398579"/>
    <lineage>
        <taxon>Bacteria</taxon>
        <taxon>Pseudomonadati</taxon>
        <taxon>Pseudomonadota</taxon>
        <taxon>Gammaproteobacteria</taxon>
        <taxon>Alteromonadales</taxon>
        <taxon>Shewanellaceae</taxon>
        <taxon>Shewanella</taxon>
    </lineage>
</organism>
<dbReference type="Pfam" id="PF01584">
    <property type="entry name" value="CheW"/>
    <property type="match status" value="1"/>
</dbReference>
<name>A8H2C5_SHEPA</name>
<dbReference type="AlphaFoldDB" id="A8H2C5"/>
<proteinExistence type="predicted"/>
<dbReference type="Gene3D" id="2.40.50.180">
    <property type="entry name" value="CheA-289, Domain 4"/>
    <property type="match status" value="1"/>
</dbReference>
<dbReference type="KEGG" id="spl:Spea_1385"/>
<keyword evidence="1" id="KW-0812">Transmembrane</keyword>
<sequence length="305" mass="33402">MSKSVDDAVCDYFSLLLNEPVAEAVKSEPSQDAQLSETLEVDPRFSRQALELLFTRANQTASQQDAQTLSRTEASVASVQQGVVDAIEPVEVKVVAQAQQPKIQVVEPQDKVTRLSSSTLDASEVDSASQVSAVVTSEQSEQEALVSTQTLLEQLDEEFQVLFFNVAGLTLAVPLVSLGGIVNLDKVTRLMGRPEWYMGVQQYREAQLNVVNTCAWVMPEKYDEQLAQKVNYQYVVVLKDSGWGLGCESLVDTISIKKSDINWRSQAGKRPWLAGVVKEQMCGILNVDALVQMLASGLGCQDALI</sequence>
<gene>
    <name evidence="3" type="ordered locus">Spea_1385</name>
</gene>